<keyword evidence="2" id="KW-0812">Transmembrane</keyword>
<protein>
    <recommendedName>
        <fullName evidence="6">TPM domain-containing protein</fullName>
    </recommendedName>
</protein>
<feature type="region of interest" description="Disordered" evidence="1">
    <location>
        <begin position="150"/>
        <end position="198"/>
    </location>
</feature>
<evidence type="ECO:0000256" key="1">
    <source>
        <dbReference type="SAM" id="MobiDB-lite"/>
    </source>
</evidence>
<evidence type="ECO:0000313" key="5">
    <source>
        <dbReference type="Proteomes" id="UP000556436"/>
    </source>
</evidence>
<evidence type="ECO:0000313" key="4">
    <source>
        <dbReference type="EMBL" id="MBB4889183.1"/>
    </source>
</evidence>
<feature type="region of interest" description="Disordered" evidence="1">
    <location>
        <begin position="321"/>
        <end position="343"/>
    </location>
</feature>
<accession>A0A7W7LGF5</accession>
<evidence type="ECO:0008006" key="6">
    <source>
        <dbReference type="Google" id="ProtNLM"/>
    </source>
</evidence>
<feature type="region of interest" description="Disordered" evidence="1">
    <location>
        <begin position="238"/>
        <end position="258"/>
    </location>
</feature>
<keyword evidence="2" id="KW-0472">Membrane</keyword>
<feature type="transmembrane region" description="Helical" evidence="2">
    <location>
        <begin position="203"/>
        <end position="220"/>
    </location>
</feature>
<dbReference type="EMBL" id="JACHJG010000012">
    <property type="protein sequence ID" value="MBB4889183.1"/>
    <property type="molecule type" value="Genomic_DNA"/>
</dbReference>
<evidence type="ECO:0000256" key="3">
    <source>
        <dbReference type="SAM" id="SignalP"/>
    </source>
</evidence>
<comment type="caution">
    <text evidence="4">The sequence shown here is derived from an EMBL/GenBank/DDBJ whole genome shotgun (WGS) entry which is preliminary data.</text>
</comment>
<feature type="chain" id="PRO_5031223490" description="TPM domain-containing protein" evidence="3">
    <location>
        <begin position="24"/>
        <end position="343"/>
    </location>
</feature>
<sequence length="343" mass="35924">MVRVLVALGAVVALSAPSSPARSSVPAELSLTAEALGRTQQHGTLLVRVPEKLDFSGGDIQQGVRKVLEARKDRYLIVDLTGSRHSGEAGTMLLLLANERVIPDDLAVESLQKSGDVLESREAAELCRGNNATVCDLLRQKGKLDQQAIKSHLQSGKASAPQVRQHAAKLTLPQNQSVTKPPQKGADAQRPTGSGGGPDPTDVLLIALVALLALVALAVFKTRRPVVTAGTGRPLPPGFLLSGAPTSADRPSSVPTGRPRLAVVRRPLDGPVRTAVVRTCLRPQGYVEFDGWLHRATWAGPPLTPPRPGARVDVVGPESGRLEAFAPGGLGHADGHARGSAPP</sequence>
<organism evidence="4 5">
    <name type="scientific">Streptomyces netropsis</name>
    <name type="common">Streptoverticillium netropsis</name>
    <dbReference type="NCBI Taxonomy" id="55404"/>
    <lineage>
        <taxon>Bacteria</taxon>
        <taxon>Bacillati</taxon>
        <taxon>Actinomycetota</taxon>
        <taxon>Actinomycetes</taxon>
        <taxon>Kitasatosporales</taxon>
        <taxon>Streptomycetaceae</taxon>
        <taxon>Streptomyces</taxon>
    </lineage>
</organism>
<gene>
    <name evidence="4" type="ORF">FHS38_005258</name>
</gene>
<keyword evidence="3" id="KW-0732">Signal</keyword>
<keyword evidence="2" id="KW-1133">Transmembrane helix</keyword>
<dbReference type="RefSeq" id="WP_184737408.1">
    <property type="nucleotide sequence ID" value="NZ_BMRW01000002.1"/>
</dbReference>
<keyword evidence="5" id="KW-1185">Reference proteome</keyword>
<feature type="signal peptide" evidence="3">
    <location>
        <begin position="1"/>
        <end position="23"/>
    </location>
</feature>
<evidence type="ECO:0000256" key="2">
    <source>
        <dbReference type="SAM" id="Phobius"/>
    </source>
</evidence>
<dbReference type="AlphaFoldDB" id="A0A7W7LGF5"/>
<dbReference type="Proteomes" id="UP000556436">
    <property type="component" value="Unassembled WGS sequence"/>
</dbReference>
<name>A0A7W7LGF5_STRNE</name>
<reference evidence="4 5" key="1">
    <citation type="submission" date="2020-08" db="EMBL/GenBank/DDBJ databases">
        <title>Genomic Encyclopedia of Type Strains, Phase III (KMG-III): the genomes of soil and plant-associated and newly described type strains.</title>
        <authorList>
            <person name="Whitman W."/>
        </authorList>
    </citation>
    <scope>NUCLEOTIDE SEQUENCE [LARGE SCALE GENOMIC DNA]</scope>
    <source>
        <strain evidence="4 5">CECT 3265</strain>
    </source>
</reference>
<proteinExistence type="predicted"/>